<comment type="caution">
    <text evidence="1">The sequence shown here is derived from an EMBL/GenBank/DDBJ whole genome shotgun (WGS) entry which is preliminary data.</text>
</comment>
<protein>
    <submittedName>
        <fullName evidence="1">Uncharacterized protein</fullName>
    </submittedName>
</protein>
<evidence type="ECO:0000313" key="1">
    <source>
        <dbReference type="EMBL" id="GFY47403.1"/>
    </source>
</evidence>
<gene>
    <name evidence="1" type="ORF">TNIN_79731</name>
</gene>
<proteinExistence type="predicted"/>
<evidence type="ECO:0000313" key="2">
    <source>
        <dbReference type="Proteomes" id="UP000886998"/>
    </source>
</evidence>
<accession>A0A8X7BY76</accession>
<name>A0A8X7BY76_9ARAC</name>
<organism evidence="1 2">
    <name type="scientific">Trichonephila inaurata madagascariensis</name>
    <dbReference type="NCBI Taxonomy" id="2747483"/>
    <lineage>
        <taxon>Eukaryota</taxon>
        <taxon>Metazoa</taxon>
        <taxon>Ecdysozoa</taxon>
        <taxon>Arthropoda</taxon>
        <taxon>Chelicerata</taxon>
        <taxon>Arachnida</taxon>
        <taxon>Araneae</taxon>
        <taxon>Araneomorphae</taxon>
        <taxon>Entelegynae</taxon>
        <taxon>Araneoidea</taxon>
        <taxon>Nephilidae</taxon>
        <taxon>Trichonephila</taxon>
        <taxon>Trichonephila inaurata</taxon>
    </lineage>
</organism>
<dbReference type="Proteomes" id="UP000886998">
    <property type="component" value="Unassembled WGS sequence"/>
</dbReference>
<dbReference type="AlphaFoldDB" id="A0A8X7BY76"/>
<sequence>MSRFRMKGRKSNYSLVLSIQLHPFPSSAYLANHLCKITLPCVMYSALNSNYAHLLRTNTILRLRTWYLRSTALAQDTSVASFRKDALKR</sequence>
<keyword evidence="2" id="KW-1185">Reference proteome</keyword>
<dbReference type="EMBL" id="BMAV01005934">
    <property type="protein sequence ID" value="GFY47403.1"/>
    <property type="molecule type" value="Genomic_DNA"/>
</dbReference>
<reference evidence="1" key="1">
    <citation type="submission" date="2020-08" db="EMBL/GenBank/DDBJ databases">
        <title>Multicomponent nature underlies the extraordinary mechanical properties of spider dragline silk.</title>
        <authorList>
            <person name="Kono N."/>
            <person name="Nakamura H."/>
            <person name="Mori M."/>
            <person name="Yoshida Y."/>
            <person name="Ohtoshi R."/>
            <person name="Malay A.D."/>
            <person name="Moran D.A.P."/>
            <person name="Tomita M."/>
            <person name="Numata K."/>
            <person name="Arakawa K."/>
        </authorList>
    </citation>
    <scope>NUCLEOTIDE SEQUENCE</scope>
</reference>